<evidence type="ECO:0000313" key="3">
    <source>
        <dbReference type="Proteomes" id="UP000235672"/>
    </source>
</evidence>
<dbReference type="Pfam" id="PF00173">
    <property type="entry name" value="Cyt-b5"/>
    <property type="match status" value="1"/>
</dbReference>
<proteinExistence type="predicted"/>
<name>A0A2J6PQ97_9HELO</name>
<evidence type="ECO:0000313" key="2">
    <source>
        <dbReference type="EMBL" id="PMD16171.1"/>
    </source>
</evidence>
<dbReference type="SUPFAM" id="SSF55856">
    <property type="entry name" value="Cytochrome b5-like heme/steroid binding domain"/>
    <property type="match status" value="1"/>
</dbReference>
<accession>A0A2J6PQ97</accession>
<keyword evidence="3" id="KW-1185">Reference proteome</keyword>
<dbReference type="STRING" id="1745343.A0A2J6PQ97"/>
<gene>
    <name evidence="2" type="ORF">NA56DRAFT_581074</name>
</gene>
<dbReference type="EMBL" id="KZ613508">
    <property type="protein sequence ID" value="PMD16171.1"/>
    <property type="molecule type" value="Genomic_DNA"/>
</dbReference>
<feature type="non-terminal residue" evidence="2">
    <location>
        <position position="1"/>
    </location>
</feature>
<reference evidence="2 3" key="1">
    <citation type="submission" date="2016-05" db="EMBL/GenBank/DDBJ databases">
        <title>A degradative enzymes factory behind the ericoid mycorrhizal symbiosis.</title>
        <authorList>
            <consortium name="DOE Joint Genome Institute"/>
            <person name="Martino E."/>
            <person name="Morin E."/>
            <person name="Grelet G."/>
            <person name="Kuo A."/>
            <person name="Kohler A."/>
            <person name="Daghino S."/>
            <person name="Barry K."/>
            <person name="Choi C."/>
            <person name="Cichocki N."/>
            <person name="Clum A."/>
            <person name="Copeland A."/>
            <person name="Hainaut M."/>
            <person name="Haridas S."/>
            <person name="Labutti K."/>
            <person name="Lindquist E."/>
            <person name="Lipzen A."/>
            <person name="Khouja H.-R."/>
            <person name="Murat C."/>
            <person name="Ohm R."/>
            <person name="Olson A."/>
            <person name="Spatafora J."/>
            <person name="Veneault-Fourrey C."/>
            <person name="Henrissat B."/>
            <person name="Grigoriev I."/>
            <person name="Martin F."/>
            <person name="Perotto S."/>
        </authorList>
    </citation>
    <scope>NUCLEOTIDE SEQUENCE [LARGE SCALE GENOMIC DNA]</scope>
    <source>
        <strain evidence="2 3">UAMH 7357</strain>
    </source>
</reference>
<dbReference type="InterPro" id="IPR036400">
    <property type="entry name" value="Cyt_B5-like_heme/steroid_sf"/>
</dbReference>
<dbReference type="InterPro" id="IPR001199">
    <property type="entry name" value="Cyt_B5-like_heme/steroid-bd"/>
</dbReference>
<dbReference type="Proteomes" id="UP000235672">
    <property type="component" value="Unassembled WGS sequence"/>
</dbReference>
<evidence type="ECO:0000259" key="1">
    <source>
        <dbReference type="Pfam" id="PF00173"/>
    </source>
</evidence>
<organism evidence="2 3">
    <name type="scientific">Hyaloscypha hepaticicola</name>
    <dbReference type="NCBI Taxonomy" id="2082293"/>
    <lineage>
        <taxon>Eukaryota</taxon>
        <taxon>Fungi</taxon>
        <taxon>Dikarya</taxon>
        <taxon>Ascomycota</taxon>
        <taxon>Pezizomycotina</taxon>
        <taxon>Leotiomycetes</taxon>
        <taxon>Helotiales</taxon>
        <taxon>Hyaloscyphaceae</taxon>
        <taxon>Hyaloscypha</taxon>
    </lineage>
</organism>
<dbReference type="OrthoDB" id="260519at2759"/>
<feature type="domain" description="Cytochrome b5 heme-binding" evidence="1">
    <location>
        <begin position="2"/>
        <end position="50"/>
    </location>
</feature>
<dbReference type="AlphaFoldDB" id="A0A2J6PQ97"/>
<sequence length="78" mass="9273">LVIVIDNIAYDCTYFLKEHPRGEQIIKSFGGAECSWQFWRFHGKKELEDFGRTEGMVNKFKEPQRYVGLKRLGDDEWD</sequence>
<protein>
    <recommendedName>
        <fullName evidence="1">Cytochrome b5 heme-binding domain-containing protein</fullName>
    </recommendedName>
</protein>
<dbReference type="Gene3D" id="3.10.120.10">
    <property type="entry name" value="Cytochrome b5-like heme/steroid binding domain"/>
    <property type="match status" value="1"/>
</dbReference>